<dbReference type="Gene3D" id="3.40.50.2000">
    <property type="entry name" value="Glycogen Phosphorylase B"/>
    <property type="match status" value="2"/>
</dbReference>
<dbReference type="Pfam" id="PF00534">
    <property type="entry name" value="Glycos_transf_1"/>
    <property type="match status" value="1"/>
</dbReference>
<dbReference type="AlphaFoldDB" id="A0A841Y5J0"/>
<keyword evidence="2 5" id="KW-0808">Transferase</keyword>
<proteinExistence type="predicted"/>
<dbReference type="Pfam" id="PF13439">
    <property type="entry name" value="Glyco_transf_4"/>
    <property type="match status" value="1"/>
</dbReference>
<organism evidence="5 6">
    <name type="scientific">Listeria booriae</name>
    <dbReference type="NCBI Taxonomy" id="1552123"/>
    <lineage>
        <taxon>Bacteria</taxon>
        <taxon>Bacillati</taxon>
        <taxon>Bacillota</taxon>
        <taxon>Bacilli</taxon>
        <taxon>Bacillales</taxon>
        <taxon>Listeriaceae</taxon>
        <taxon>Listeria</taxon>
    </lineage>
</organism>
<evidence type="ECO:0000256" key="2">
    <source>
        <dbReference type="ARBA" id="ARBA00022679"/>
    </source>
</evidence>
<feature type="domain" description="Glycosyl transferase family 1" evidence="3">
    <location>
        <begin position="187"/>
        <end position="352"/>
    </location>
</feature>
<dbReference type="PANTHER" id="PTHR12526">
    <property type="entry name" value="GLYCOSYLTRANSFERASE"/>
    <property type="match status" value="1"/>
</dbReference>
<sequence length="393" mass="45266">MSAKQQVFIFSSVHPWNDTRIFHKQARSLAEAGYDVHVYAIVSETTYDHTIPNITVQTFHKADLLGRRKIWKQFRDIIKKHQPDYVHLHDPELMLLIRRIKRISNASVLFDMHENFPAALASKKIAGRPFPKSVIPFVRHVEQQMLQKADAVLFAEESYKQYYRNIPAKKMDILNYPHQNKACNNLSKPSRPLIIYAGAIHEVRGFDEMLATAKELRDRGHQFELIIIGKIPDRLEDKAQCYVKQNKLANHVQLLGRMDLQHVNNYYARATIGLALLHPEPNYLGSIATKIFEYMSFGLPFVASNFPLWQEFVTTSGSGLTANPKSVMNIANQIEILLTNDEKRRELSRNGKIAHNQKYNWTYEAQKLLSLYDDLKGGQGYENSLHPSTLPTK</sequence>
<dbReference type="RefSeq" id="WP_185376200.1">
    <property type="nucleotide sequence ID" value="NZ_JAARPL010000002.1"/>
</dbReference>
<evidence type="ECO:0000259" key="4">
    <source>
        <dbReference type="Pfam" id="PF13439"/>
    </source>
</evidence>
<keyword evidence="1" id="KW-0328">Glycosyltransferase</keyword>
<dbReference type="CDD" id="cd03801">
    <property type="entry name" value="GT4_PimA-like"/>
    <property type="match status" value="1"/>
</dbReference>
<evidence type="ECO:0000259" key="3">
    <source>
        <dbReference type="Pfam" id="PF00534"/>
    </source>
</evidence>
<dbReference type="InterPro" id="IPR001296">
    <property type="entry name" value="Glyco_trans_1"/>
</dbReference>
<evidence type="ECO:0000313" key="5">
    <source>
        <dbReference type="EMBL" id="MBC1371535.1"/>
    </source>
</evidence>
<name>A0A841Y5J0_9LIST</name>
<dbReference type="Proteomes" id="UP000591929">
    <property type="component" value="Unassembled WGS sequence"/>
</dbReference>
<dbReference type="PANTHER" id="PTHR12526:SF629">
    <property type="entry name" value="TEICHURONIC ACID BIOSYNTHESIS GLYCOSYLTRANSFERASE TUAH-RELATED"/>
    <property type="match status" value="1"/>
</dbReference>
<feature type="domain" description="Glycosyltransferase subfamily 4-like N-terminal" evidence="4">
    <location>
        <begin position="23"/>
        <end position="172"/>
    </location>
</feature>
<gene>
    <name evidence="5" type="ORF">HB847_04065</name>
</gene>
<accession>A0A841Y5J0</accession>
<comment type="caution">
    <text evidence="5">The sequence shown here is derived from an EMBL/GenBank/DDBJ whole genome shotgun (WGS) entry which is preliminary data.</text>
</comment>
<protein>
    <submittedName>
        <fullName evidence="5">Glycosyltransferase family 4 protein</fullName>
    </submittedName>
</protein>
<dbReference type="EMBL" id="JAARPL010000002">
    <property type="protein sequence ID" value="MBC1371535.1"/>
    <property type="molecule type" value="Genomic_DNA"/>
</dbReference>
<reference evidence="5 6" key="1">
    <citation type="submission" date="2020-03" db="EMBL/GenBank/DDBJ databases">
        <title>Soil Listeria distribution.</title>
        <authorList>
            <person name="Liao J."/>
            <person name="Wiedmann M."/>
        </authorList>
    </citation>
    <scope>NUCLEOTIDE SEQUENCE [LARGE SCALE GENOMIC DNA]</scope>
    <source>
        <strain evidence="5 6">FSL L7-1681</strain>
    </source>
</reference>
<evidence type="ECO:0000313" key="6">
    <source>
        <dbReference type="Proteomes" id="UP000591929"/>
    </source>
</evidence>
<dbReference type="GO" id="GO:0016757">
    <property type="term" value="F:glycosyltransferase activity"/>
    <property type="evidence" value="ECO:0007669"/>
    <property type="project" value="UniProtKB-KW"/>
</dbReference>
<dbReference type="InterPro" id="IPR028098">
    <property type="entry name" value="Glyco_trans_4-like_N"/>
</dbReference>
<dbReference type="SUPFAM" id="SSF53756">
    <property type="entry name" value="UDP-Glycosyltransferase/glycogen phosphorylase"/>
    <property type="match status" value="1"/>
</dbReference>
<evidence type="ECO:0000256" key="1">
    <source>
        <dbReference type="ARBA" id="ARBA00022676"/>
    </source>
</evidence>